<reference evidence="1 2" key="1">
    <citation type="submission" date="2019-10" db="EMBL/GenBank/DDBJ databases">
        <title>Complete genome sequence of Variovorax paradoxus 5C-2.</title>
        <authorList>
            <person name="Gogoleva N.E."/>
            <person name="Balkin A.S."/>
        </authorList>
    </citation>
    <scope>NUCLEOTIDE SEQUENCE [LARGE SCALE GENOMIC DNA]</scope>
    <source>
        <strain evidence="1 2">5C-2</strain>
    </source>
</reference>
<proteinExistence type="predicted"/>
<dbReference type="EMBL" id="CP045644">
    <property type="protein sequence ID" value="QFZ81721.1"/>
    <property type="molecule type" value="Genomic_DNA"/>
</dbReference>
<evidence type="ECO:0000313" key="2">
    <source>
        <dbReference type="Proteomes" id="UP000326780"/>
    </source>
</evidence>
<dbReference type="Proteomes" id="UP000326780">
    <property type="component" value="Chromosome"/>
</dbReference>
<organism evidence="1 2">
    <name type="scientific">Variovorax paradoxus</name>
    <dbReference type="NCBI Taxonomy" id="34073"/>
    <lineage>
        <taxon>Bacteria</taxon>
        <taxon>Pseudomonadati</taxon>
        <taxon>Pseudomonadota</taxon>
        <taxon>Betaproteobacteria</taxon>
        <taxon>Burkholderiales</taxon>
        <taxon>Comamonadaceae</taxon>
        <taxon>Variovorax</taxon>
    </lineage>
</organism>
<accession>A0A5Q0LWL1</accession>
<dbReference type="InterPro" id="IPR021390">
    <property type="entry name" value="DUF3025"/>
</dbReference>
<gene>
    <name evidence="1" type="ORF">GFK26_02485</name>
</gene>
<evidence type="ECO:0000313" key="1">
    <source>
        <dbReference type="EMBL" id="QFZ81721.1"/>
    </source>
</evidence>
<protein>
    <submittedName>
        <fullName evidence="1">DUF3025 domain-containing protein</fullName>
    </submittedName>
</protein>
<name>A0A5Q0LWL1_VARPD</name>
<dbReference type="RefSeq" id="WP_153280697.1">
    <property type="nucleotide sequence ID" value="NZ_CP045644.1"/>
</dbReference>
<sequence length="265" mass="28528">MDGGARALSPALPAVAAIAWAAPWLAPYRDPGEAVAQAVAQGGTVAAALQAAKPPAVPGFVTQDALPEGQAYEAHIFRTRTVPTRDNLHDFFNGLVWLAFPETKRRLNELQAAEIARAGVGATRGPLRDALTLFDENGAVLDAPPALWDALIARDWQTLFVTQRSLWHEARLLLFGHALLEKLVTPRKPITAHVLLTHRATGSTAFDDAAMARNIDAKQLEAKPFVPIPVLGVPGWCVENTSASFYADPQVFRPLPGALSELKSR</sequence>
<dbReference type="Pfam" id="PF11227">
    <property type="entry name" value="DUF3025"/>
    <property type="match status" value="1"/>
</dbReference>
<dbReference type="AlphaFoldDB" id="A0A5Q0LWL1"/>